<dbReference type="FunFam" id="3.40.190.10:FF:000005">
    <property type="entry name" value="Porphobilinogen deaminase"/>
    <property type="match status" value="1"/>
</dbReference>
<evidence type="ECO:0000256" key="5">
    <source>
        <dbReference type="ARBA" id="ARBA00022679"/>
    </source>
</evidence>
<keyword evidence="6 8" id="KW-0627">Porphyrin biosynthesis</keyword>
<dbReference type="InterPro" id="IPR036803">
    <property type="entry name" value="Porphobilinogen_deaminase_C_sf"/>
</dbReference>
<dbReference type="SUPFAM" id="SSF54782">
    <property type="entry name" value="Porphobilinogen deaminase (hydroxymethylbilane synthase), C-terminal domain"/>
    <property type="match status" value="1"/>
</dbReference>
<feature type="modified residue" description="S-(dipyrrolylmethanemethyl)cysteine" evidence="8">
    <location>
        <position position="243"/>
    </location>
</feature>
<keyword evidence="5 8" id="KW-0808">Transferase</keyword>
<dbReference type="InterPro" id="IPR022417">
    <property type="entry name" value="Porphobilin_deaminase_N"/>
</dbReference>
<gene>
    <name evidence="8" type="primary">hemC</name>
    <name evidence="11" type="ORF">SAMN02910314_01236</name>
</gene>
<dbReference type="SUPFAM" id="SSF53850">
    <property type="entry name" value="Periplasmic binding protein-like II"/>
    <property type="match status" value="1"/>
</dbReference>
<evidence type="ECO:0000256" key="1">
    <source>
        <dbReference type="ARBA" id="ARBA00002869"/>
    </source>
</evidence>
<comment type="subunit">
    <text evidence="4 8">Monomer.</text>
</comment>
<dbReference type="HAMAP" id="MF_00260">
    <property type="entry name" value="Porphobil_deam"/>
    <property type="match status" value="1"/>
</dbReference>
<feature type="domain" description="Porphobilinogen deaminase C-terminal" evidence="10">
    <location>
        <begin position="228"/>
        <end position="277"/>
    </location>
</feature>
<comment type="similarity">
    <text evidence="3 8">Belongs to the HMBS family.</text>
</comment>
<dbReference type="Gene3D" id="3.30.160.40">
    <property type="entry name" value="Porphobilinogen deaminase, C-terminal domain"/>
    <property type="match status" value="1"/>
</dbReference>
<dbReference type="Pfam" id="PF01379">
    <property type="entry name" value="Porphobil_deam"/>
    <property type="match status" value="1"/>
</dbReference>
<name>A0A172RXY8_9ACTN</name>
<evidence type="ECO:0000256" key="8">
    <source>
        <dbReference type="HAMAP-Rule" id="MF_00260"/>
    </source>
</evidence>
<dbReference type="Pfam" id="PF03900">
    <property type="entry name" value="Porphobil_deamC"/>
    <property type="match status" value="1"/>
</dbReference>
<dbReference type="PATRIC" id="fig|79604.3.peg.889"/>
<dbReference type="PRINTS" id="PR00151">
    <property type="entry name" value="PORPHBDMNASE"/>
</dbReference>
<dbReference type="AlphaFoldDB" id="A0A172RXY8"/>
<dbReference type="GO" id="GO:0004418">
    <property type="term" value="F:hydroxymethylbilane synthase activity"/>
    <property type="evidence" value="ECO:0007669"/>
    <property type="project" value="UniProtKB-UniRule"/>
</dbReference>
<dbReference type="EMBL" id="FOEC01000007">
    <property type="protein sequence ID" value="SEO79993.1"/>
    <property type="molecule type" value="Genomic_DNA"/>
</dbReference>
<dbReference type="FunFam" id="3.40.190.10:FF:000004">
    <property type="entry name" value="Porphobilinogen deaminase"/>
    <property type="match status" value="1"/>
</dbReference>
<comment type="cofactor">
    <cofactor evidence="8">
        <name>dipyrromethane</name>
        <dbReference type="ChEBI" id="CHEBI:60342"/>
    </cofactor>
    <text evidence="8">Binds 1 dipyrromethane group covalently.</text>
</comment>
<evidence type="ECO:0000256" key="7">
    <source>
        <dbReference type="ARBA" id="ARBA00048169"/>
    </source>
</evidence>
<evidence type="ECO:0000256" key="6">
    <source>
        <dbReference type="ARBA" id="ARBA00023244"/>
    </source>
</evidence>
<dbReference type="Gene3D" id="3.40.190.10">
    <property type="entry name" value="Periplasmic binding protein-like II"/>
    <property type="match status" value="2"/>
</dbReference>
<comment type="function">
    <text evidence="1 8">Tetrapolymerization of the monopyrrole PBG into the hydroxymethylbilane pre-uroporphyrinogen in several discrete steps.</text>
</comment>
<dbReference type="PANTHER" id="PTHR11557:SF0">
    <property type="entry name" value="PORPHOBILINOGEN DEAMINASE"/>
    <property type="match status" value="1"/>
</dbReference>
<feature type="domain" description="Porphobilinogen deaminase N-terminal" evidence="9">
    <location>
        <begin position="6"/>
        <end position="214"/>
    </location>
</feature>
<dbReference type="PIRSF" id="PIRSF001438">
    <property type="entry name" value="4pyrrol_synth_OHMeBilane_synth"/>
    <property type="match status" value="1"/>
</dbReference>
<comment type="miscellaneous">
    <text evidence="8">The porphobilinogen subunits are added to the dipyrromethane group.</text>
</comment>
<dbReference type="GO" id="GO:0006782">
    <property type="term" value="P:protoporphyrinogen IX biosynthetic process"/>
    <property type="evidence" value="ECO:0007669"/>
    <property type="project" value="UniProtKB-UniRule"/>
</dbReference>
<dbReference type="STRING" id="79604.AAY81_04360"/>
<organism evidence="11 12">
    <name type="scientific">Denitrobacterium detoxificans</name>
    <dbReference type="NCBI Taxonomy" id="79604"/>
    <lineage>
        <taxon>Bacteria</taxon>
        <taxon>Bacillati</taxon>
        <taxon>Actinomycetota</taxon>
        <taxon>Coriobacteriia</taxon>
        <taxon>Eggerthellales</taxon>
        <taxon>Eggerthellaceae</taxon>
        <taxon>Denitrobacterium</taxon>
    </lineage>
</organism>
<evidence type="ECO:0000256" key="3">
    <source>
        <dbReference type="ARBA" id="ARBA00005638"/>
    </source>
</evidence>
<dbReference type="RefSeq" id="WP_066661820.1">
    <property type="nucleotide sequence ID" value="NZ_CP011402.1"/>
</dbReference>
<evidence type="ECO:0000313" key="12">
    <source>
        <dbReference type="Proteomes" id="UP000182975"/>
    </source>
</evidence>
<dbReference type="Proteomes" id="UP000182975">
    <property type="component" value="Unassembled WGS sequence"/>
</dbReference>
<dbReference type="GO" id="GO:0005737">
    <property type="term" value="C:cytoplasm"/>
    <property type="evidence" value="ECO:0007669"/>
    <property type="project" value="UniProtKB-UniRule"/>
</dbReference>
<accession>A0A172RXY8</accession>
<dbReference type="PANTHER" id="PTHR11557">
    <property type="entry name" value="PORPHOBILINOGEN DEAMINASE"/>
    <property type="match status" value="1"/>
</dbReference>
<keyword evidence="12" id="KW-1185">Reference proteome</keyword>
<dbReference type="InterPro" id="IPR022418">
    <property type="entry name" value="Porphobilinogen_deaminase_C"/>
</dbReference>
<dbReference type="OrthoDB" id="9810298at2"/>
<evidence type="ECO:0000256" key="2">
    <source>
        <dbReference type="ARBA" id="ARBA00004735"/>
    </source>
</evidence>
<comment type="catalytic activity">
    <reaction evidence="7 8">
        <text>4 porphobilinogen + H2O = hydroxymethylbilane + 4 NH4(+)</text>
        <dbReference type="Rhea" id="RHEA:13185"/>
        <dbReference type="ChEBI" id="CHEBI:15377"/>
        <dbReference type="ChEBI" id="CHEBI:28938"/>
        <dbReference type="ChEBI" id="CHEBI:57845"/>
        <dbReference type="ChEBI" id="CHEBI:58126"/>
        <dbReference type="EC" id="2.5.1.61"/>
    </reaction>
</comment>
<evidence type="ECO:0000259" key="9">
    <source>
        <dbReference type="Pfam" id="PF01379"/>
    </source>
</evidence>
<dbReference type="PROSITE" id="PS00533">
    <property type="entry name" value="PORPHOBILINOGEN_DEAM"/>
    <property type="match status" value="1"/>
</dbReference>
<dbReference type="KEGG" id="ddt:AAY81_04360"/>
<proteinExistence type="inferred from homology"/>
<evidence type="ECO:0000259" key="10">
    <source>
        <dbReference type="Pfam" id="PF03900"/>
    </source>
</evidence>
<dbReference type="EC" id="2.5.1.61" evidence="8"/>
<comment type="pathway">
    <text evidence="2">Porphyrin-containing compound metabolism; protoporphyrin-IX biosynthesis; coproporphyrinogen-III from 5-aminolevulinate: step 2/4.</text>
</comment>
<dbReference type="InterPro" id="IPR000860">
    <property type="entry name" value="HemC"/>
</dbReference>
<sequence length="313" mass="33401">MEKQTIVLGSRGSKLALWQTNYVKGLLETAAPEYDYCVEVVHTKGDKILDVALSKIGDKGLFTKELEHALLDGSVDLCVHSMKDMPTVLPEGLSIQGVPVRANAADALVMRGGVGSLLELPAGARVATGSLRRTAQLKRLRPDIEPCEIRGNIDSRIRRIVEGEFDAGVLACAGIERLGIPNVIAQVISTADMIPAVGQGAIAIEVRSDDERVAALCAAITHEPTMRAVRAERIVLRALEGGCQVPMGVHARDVVDETGDVRMVMDGFVSSLDGVRFVRAHGECVPSDYETMAQGMVDDLLAGGAGPILSELR</sequence>
<protein>
    <recommendedName>
        <fullName evidence="8">Porphobilinogen deaminase</fullName>
        <shortName evidence="8">PBG</shortName>
        <ecNumber evidence="8">2.5.1.61</ecNumber>
    </recommendedName>
    <alternativeName>
        <fullName evidence="8">Hydroxymethylbilane synthase</fullName>
        <shortName evidence="8">HMBS</shortName>
    </alternativeName>
    <alternativeName>
        <fullName evidence="8">Pre-uroporphyrinogen synthase</fullName>
    </alternativeName>
</protein>
<evidence type="ECO:0000313" key="11">
    <source>
        <dbReference type="EMBL" id="SEO79993.1"/>
    </source>
</evidence>
<dbReference type="InterPro" id="IPR022419">
    <property type="entry name" value="Porphobilin_deaminase_cofac_BS"/>
</dbReference>
<reference evidence="12" key="1">
    <citation type="submission" date="2016-10" db="EMBL/GenBank/DDBJ databases">
        <authorList>
            <person name="Varghese N."/>
        </authorList>
    </citation>
    <scope>NUCLEOTIDE SEQUENCE [LARGE SCALE GENOMIC DNA]</scope>
    <source>
        <strain evidence="12">DSM 21843</strain>
    </source>
</reference>
<dbReference type="NCBIfam" id="TIGR00212">
    <property type="entry name" value="hemC"/>
    <property type="match status" value="1"/>
</dbReference>
<evidence type="ECO:0000256" key="4">
    <source>
        <dbReference type="ARBA" id="ARBA00011245"/>
    </source>
</evidence>